<evidence type="ECO:0000256" key="2">
    <source>
        <dbReference type="ARBA" id="ARBA00022741"/>
    </source>
</evidence>
<dbReference type="PROSITE" id="PS51421">
    <property type="entry name" value="RAS"/>
    <property type="match status" value="1"/>
</dbReference>
<dbReference type="InterPro" id="IPR050305">
    <property type="entry name" value="Small_GTPase_Rab"/>
</dbReference>
<dbReference type="InterPro" id="IPR001806">
    <property type="entry name" value="Small_GTPase"/>
</dbReference>
<gene>
    <name evidence="6" type="ORF">ACA1_243420</name>
</gene>
<dbReference type="Pfam" id="PF00071">
    <property type="entry name" value="Ras"/>
    <property type="match status" value="3"/>
</dbReference>
<dbReference type="STRING" id="1257118.L8GK29"/>
<dbReference type="GO" id="GO:0003924">
    <property type="term" value="F:GTPase activity"/>
    <property type="evidence" value="ECO:0007669"/>
    <property type="project" value="InterPro"/>
</dbReference>
<dbReference type="SMART" id="SM00176">
    <property type="entry name" value="RAN"/>
    <property type="match status" value="1"/>
</dbReference>
<dbReference type="SMART" id="SM00173">
    <property type="entry name" value="RAS"/>
    <property type="match status" value="1"/>
</dbReference>
<keyword evidence="3" id="KW-0342">GTP-binding</keyword>
<dbReference type="PROSITE" id="PS51420">
    <property type="entry name" value="RHO"/>
    <property type="match status" value="1"/>
</dbReference>
<evidence type="ECO:0000313" key="6">
    <source>
        <dbReference type="EMBL" id="ELR13392.1"/>
    </source>
</evidence>
<dbReference type="GeneID" id="14914061"/>
<protein>
    <submittedName>
        <fullName evidence="6">Ras subfamily protein</fullName>
    </submittedName>
</protein>
<dbReference type="SUPFAM" id="SSF52540">
    <property type="entry name" value="P-loop containing nucleoside triphosphate hydrolases"/>
    <property type="match status" value="2"/>
</dbReference>
<evidence type="ECO:0000256" key="4">
    <source>
        <dbReference type="ARBA" id="ARBA00023288"/>
    </source>
</evidence>
<dbReference type="KEGG" id="acan:ACA1_243420"/>
<keyword evidence="2" id="KW-0547">Nucleotide-binding</keyword>
<dbReference type="PANTHER" id="PTHR47980">
    <property type="entry name" value="LD44762P"/>
    <property type="match status" value="1"/>
</dbReference>
<dbReference type="OMA" id="RRELMCD"/>
<sequence>MEYDYLFKILLIGDSGVGKSALLLRFADDEYSESYISTIGVDFKIRTINIDDKSVKLQIWDTAGQGRSPLPIIVAPTALSSPTTSPMRPRSLTCEEIERYAQDNVRKLLVGTKCDLESKRVVDKARGQQLADELNVPFVETSSKNSTNVEQAFLLMAKEIKNKQGPPPAASTQKKVRKLLVGTKCDLESKRVVDKARGQQLADELNVPFVETSSKNSTNVEQAFLLMAKEIKNKQGPPPAASTQKKVDLSGPTTPVGGDNGGCC</sequence>
<reference evidence="6 7" key="1">
    <citation type="journal article" date="2013" name="Genome Biol.">
        <title>Genome of Acanthamoeba castellanii highlights extensive lateral gene transfer and early evolution of tyrosine kinase signaling.</title>
        <authorList>
            <person name="Clarke M."/>
            <person name="Lohan A.J."/>
            <person name="Liu B."/>
            <person name="Lagkouvardos I."/>
            <person name="Roy S."/>
            <person name="Zafar N."/>
            <person name="Bertelli C."/>
            <person name="Schilde C."/>
            <person name="Kianianmomeni A."/>
            <person name="Burglin T.R."/>
            <person name="Frech C."/>
            <person name="Turcotte B."/>
            <person name="Kopec K.O."/>
            <person name="Synnott J.M."/>
            <person name="Choo C."/>
            <person name="Paponov I."/>
            <person name="Finkler A."/>
            <person name="Soon Heng Tan C."/>
            <person name="Hutchins A.P."/>
            <person name="Weinmeier T."/>
            <person name="Rattei T."/>
            <person name="Chu J.S."/>
            <person name="Gimenez G."/>
            <person name="Irimia M."/>
            <person name="Rigden D.J."/>
            <person name="Fitzpatrick D.A."/>
            <person name="Lorenzo-Morales J."/>
            <person name="Bateman A."/>
            <person name="Chiu C.H."/>
            <person name="Tang P."/>
            <person name="Hegemann P."/>
            <person name="Fromm H."/>
            <person name="Raoult D."/>
            <person name="Greub G."/>
            <person name="Miranda-Saavedra D."/>
            <person name="Chen N."/>
            <person name="Nash P."/>
            <person name="Ginger M.L."/>
            <person name="Horn M."/>
            <person name="Schaap P."/>
            <person name="Caler L."/>
            <person name="Loftus B."/>
        </authorList>
    </citation>
    <scope>NUCLEOTIDE SEQUENCE [LARGE SCALE GENOMIC DNA]</scope>
    <source>
        <strain evidence="6 7">Neff</strain>
    </source>
</reference>
<evidence type="ECO:0000256" key="1">
    <source>
        <dbReference type="ARBA" id="ARBA00006270"/>
    </source>
</evidence>
<dbReference type="SMART" id="SM00174">
    <property type="entry name" value="RHO"/>
    <property type="match status" value="1"/>
</dbReference>
<proteinExistence type="inferred from homology"/>
<dbReference type="Gene3D" id="3.40.50.300">
    <property type="entry name" value="P-loop containing nucleotide triphosphate hydrolases"/>
    <property type="match status" value="3"/>
</dbReference>
<dbReference type="RefSeq" id="XP_004335405.1">
    <property type="nucleotide sequence ID" value="XM_004335357.1"/>
</dbReference>
<dbReference type="FunFam" id="3.40.50.300:FF:001447">
    <property type="entry name" value="Ras-related protein Rab-1B"/>
    <property type="match status" value="2"/>
</dbReference>
<evidence type="ECO:0000256" key="5">
    <source>
        <dbReference type="SAM" id="MobiDB-lite"/>
    </source>
</evidence>
<dbReference type="VEuPathDB" id="AmoebaDB:ACA1_243420"/>
<keyword evidence="4" id="KW-0449">Lipoprotein</keyword>
<dbReference type="EMBL" id="KB008093">
    <property type="protein sequence ID" value="ELR13392.1"/>
    <property type="molecule type" value="Genomic_DNA"/>
</dbReference>
<comment type="similarity">
    <text evidence="1">Belongs to the small GTPase superfamily. Rab family.</text>
</comment>
<evidence type="ECO:0000256" key="3">
    <source>
        <dbReference type="ARBA" id="ARBA00023134"/>
    </source>
</evidence>
<dbReference type="GO" id="GO:0005525">
    <property type="term" value="F:GTP binding"/>
    <property type="evidence" value="ECO:0007669"/>
    <property type="project" value="UniProtKB-KW"/>
</dbReference>
<dbReference type="PRINTS" id="PR00449">
    <property type="entry name" value="RASTRNSFRMNG"/>
</dbReference>
<dbReference type="NCBIfam" id="TIGR00231">
    <property type="entry name" value="small_GTP"/>
    <property type="match status" value="1"/>
</dbReference>
<dbReference type="InterPro" id="IPR027417">
    <property type="entry name" value="P-loop_NTPase"/>
</dbReference>
<name>L8GK29_ACACF</name>
<organism evidence="6 7">
    <name type="scientific">Acanthamoeba castellanii (strain ATCC 30010 / Neff)</name>
    <dbReference type="NCBI Taxonomy" id="1257118"/>
    <lineage>
        <taxon>Eukaryota</taxon>
        <taxon>Amoebozoa</taxon>
        <taxon>Discosea</taxon>
        <taxon>Longamoebia</taxon>
        <taxon>Centramoebida</taxon>
        <taxon>Acanthamoebidae</taxon>
        <taxon>Acanthamoeba</taxon>
    </lineage>
</organism>
<dbReference type="AlphaFoldDB" id="L8GK29"/>
<dbReference type="InterPro" id="IPR005225">
    <property type="entry name" value="Small_GTP-bd"/>
</dbReference>
<accession>L8GK29</accession>
<dbReference type="OrthoDB" id="9989112at2759"/>
<keyword evidence="7" id="KW-1185">Reference proteome</keyword>
<dbReference type="Proteomes" id="UP000011083">
    <property type="component" value="Unassembled WGS sequence"/>
</dbReference>
<dbReference type="SMART" id="SM00175">
    <property type="entry name" value="RAB"/>
    <property type="match status" value="1"/>
</dbReference>
<dbReference type="PROSITE" id="PS51419">
    <property type="entry name" value="RAB"/>
    <property type="match status" value="1"/>
</dbReference>
<feature type="region of interest" description="Disordered" evidence="5">
    <location>
        <begin position="233"/>
        <end position="264"/>
    </location>
</feature>
<evidence type="ECO:0000313" key="7">
    <source>
        <dbReference type="Proteomes" id="UP000011083"/>
    </source>
</evidence>